<dbReference type="GO" id="GO:0005975">
    <property type="term" value="P:carbohydrate metabolic process"/>
    <property type="evidence" value="ECO:0007669"/>
    <property type="project" value="InterPro"/>
</dbReference>
<dbReference type="SUPFAM" id="SSF48208">
    <property type="entry name" value="Six-hairpin glycosidases"/>
    <property type="match status" value="1"/>
</dbReference>
<dbReference type="AlphaFoldDB" id="A0AAE3VEA8"/>
<name>A0AAE3VEA8_9BACT</name>
<dbReference type="InterPro" id="IPR008928">
    <property type="entry name" value="6-hairpin_glycosidase_sf"/>
</dbReference>
<keyword evidence="1" id="KW-0732">Signal</keyword>
<sequence>MRITILTLTLSLLAVAQPQAIFFQAEDLPFAGDWTKTSEGGALGRSFLMTPNEDAVRPAVGFIAIPHDGSWQLWVRSRDFPKDRPGTRRFVVEINGQRSQREFGAHAVDNPQAPAWQWEDGGSFDLEAGPAIVALQRITPWSRADAIALVPTGASLPRTQDDITTAKVLPATSPDKLAAAAAADRPGVNASPAHAQDSGRVLARLDNDAISMIFSAGSRDGQDVVMLRVDCRSENGGATTIIAPRLECYDVLKAHNELTIDGRRAGILVNWLLTPRDLKVSYHDISYDTRMSTTTGNPEECGDMLHFLPKACRQLANAVELQAENTTGTITARWELAPSELFPRLTLTFTPNADGVYGLRYAATAPVSPEDVEEISCPFLHAYRRLPAGPELIPSELTATPMATVQTAGPHCAGIAIAPADLPTAWPDCREFEAGFQLANSDGHAQPAAWLVIPGASGSARKAGESVSARAYLIARADDWFETYRAVTNTLCNLRDYRQNHGNSLTDVLLNTISLMADDDASGWSPAQMGFWNIESKNTVTHAAPLSLVMAAMLTRDDDLLARRAAPALAFLLSRPDQHAGAVPAAPGRYGRFNLGQPTRMYGAAVRLSAWQLTGGYSPQFCDLAFTDDGTPQRGNVHAMDDALGAYQATGEQRHLEIARQEAIDYARNYLQNQNRDINPVHFFQVTHTGNWRGLLAVAEATGDQELARMANEIARRMIVGLYTWPVVQPGMMTIHQGNRTRTNGWIWLKGDKLFLLGWPNSITGVHPTTHEELDYLSVPEKEVPGWLPSVVGLGIEQPTTYRRGQGTCAHIIMANWAPHLLRLDALTPEPLFRTAAHNAVLGRWGNYPGYYRTDFTDITSNTDYPLQGPDVSGIYWHHIPCFLMMVADYLVTDLEVRSAGAIAFPAGRQCGYVWFDNRLFGHQPGRVFDRQDVWPWLPRKGVSVDRPELNWLAGYDDDSVYIFLSNTSNTAVESTVTLDLTHFTGDIQAVFSRQDKDHERPRNAAGSQARITVSPQGLSILRFQGLQPPASWQRAKTPLLKPADGYRAEVSTDGLAGTVRANWLGFGPDRAFAHIYSDHQGDKADRAELHLEQNGVSESFTRDFWPAEFVLPIDATMPAQLTLTVIDRDGQRHSAPSLTIAPPYTK</sequence>
<dbReference type="Proteomes" id="UP001238163">
    <property type="component" value="Unassembled WGS sequence"/>
</dbReference>
<comment type="caution">
    <text evidence="2">The sequence shown here is derived from an EMBL/GenBank/DDBJ whole genome shotgun (WGS) entry which is preliminary data.</text>
</comment>
<proteinExistence type="predicted"/>
<keyword evidence="3" id="KW-1185">Reference proteome</keyword>
<accession>A0AAE3VEA8</accession>
<organism evidence="2 3">
    <name type="scientific">Oligosphaera ethanolica</name>
    <dbReference type="NCBI Taxonomy" id="760260"/>
    <lineage>
        <taxon>Bacteria</taxon>
        <taxon>Pseudomonadati</taxon>
        <taxon>Lentisphaerota</taxon>
        <taxon>Oligosphaeria</taxon>
        <taxon>Oligosphaerales</taxon>
        <taxon>Oligosphaeraceae</taxon>
        <taxon>Oligosphaera</taxon>
    </lineage>
</organism>
<dbReference type="EMBL" id="JAUSVL010000001">
    <property type="protein sequence ID" value="MDQ0288735.1"/>
    <property type="molecule type" value="Genomic_DNA"/>
</dbReference>
<feature type="signal peptide" evidence="1">
    <location>
        <begin position="1"/>
        <end position="16"/>
    </location>
</feature>
<dbReference type="RefSeq" id="WP_307260069.1">
    <property type="nucleotide sequence ID" value="NZ_JAUSVL010000001.1"/>
</dbReference>
<gene>
    <name evidence="2" type="ORF">J3R75_000842</name>
</gene>
<feature type="chain" id="PRO_5042219863" evidence="1">
    <location>
        <begin position="17"/>
        <end position="1147"/>
    </location>
</feature>
<evidence type="ECO:0000313" key="3">
    <source>
        <dbReference type="Proteomes" id="UP001238163"/>
    </source>
</evidence>
<evidence type="ECO:0000313" key="2">
    <source>
        <dbReference type="EMBL" id="MDQ0288735.1"/>
    </source>
</evidence>
<reference evidence="2" key="1">
    <citation type="submission" date="2023-07" db="EMBL/GenBank/DDBJ databases">
        <title>Genomic Encyclopedia of Type Strains, Phase IV (KMG-IV): sequencing the most valuable type-strain genomes for metagenomic binning, comparative biology and taxonomic classification.</title>
        <authorList>
            <person name="Goeker M."/>
        </authorList>
    </citation>
    <scope>NUCLEOTIDE SEQUENCE</scope>
    <source>
        <strain evidence="2">DSM 24202</strain>
    </source>
</reference>
<evidence type="ECO:0000256" key="1">
    <source>
        <dbReference type="SAM" id="SignalP"/>
    </source>
</evidence>
<protein>
    <submittedName>
        <fullName evidence="2">Uncharacterized protein</fullName>
    </submittedName>
</protein>
<dbReference type="Gene3D" id="2.60.120.260">
    <property type="entry name" value="Galactose-binding domain-like"/>
    <property type="match status" value="1"/>
</dbReference>